<accession>A0A284S8Z9</accession>
<reference evidence="2" key="1">
    <citation type="journal article" date="2017" name="Nat. Ecol. Evol.">
        <title>Genome expansion and lineage-specific genetic innovations in the forest pathogenic fungi Armillaria.</title>
        <authorList>
            <person name="Sipos G."/>
            <person name="Prasanna A.N."/>
            <person name="Walter M.C."/>
            <person name="O'Connor E."/>
            <person name="Balint B."/>
            <person name="Krizsan K."/>
            <person name="Kiss B."/>
            <person name="Hess J."/>
            <person name="Varga T."/>
            <person name="Slot J."/>
            <person name="Riley R."/>
            <person name="Boka B."/>
            <person name="Rigling D."/>
            <person name="Barry K."/>
            <person name="Lee J."/>
            <person name="Mihaltcheva S."/>
            <person name="LaButti K."/>
            <person name="Lipzen A."/>
            <person name="Waldron R."/>
            <person name="Moloney N.M."/>
            <person name="Sperisen C."/>
            <person name="Kredics L."/>
            <person name="Vagvoelgyi C."/>
            <person name="Patrignani A."/>
            <person name="Fitzpatrick D."/>
            <person name="Nagy I."/>
            <person name="Doyle S."/>
            <person name="Anderson J.B."/>
            <person name="Grigoriev I.V."/>
            <person name="Gueldener U."/>
            <person name="Muensterkoetter M."/>
            <person name="Nagy L.G."/>
        </authorList>
    </citation>
    <scope>NUCLEOTIDE SEQUENCE [LARGE SCALE GENOMIC DNA]</scope>
    <source>
        <strain evidence="2">C18/9</strain>
    </source>
</reference>
<name>A0A284S8Z9_ARMOS</name>
<dbReference type="AlphaFoldDB" id="A0A284S8Z9"/>
<proteinExistence type="predicted"/>
<dbReference type="EMBL" id="FUEG01000045">
    <property type="protein sequence ID" value="SJL17487.1"/>
    <property type="molecule type" value="Genomic_DNA"/>
</dbReference>
<protein>
    <submittedName>
        <fullName evidence="1">Uncharacterized protein</fullName>
    </submittedName>
</protein>
<keyword evidence="2" id="KW-1185">Reference proteome</keyword>
<evidence type="ECO:0000313" key="1">
    <source>
        <dbReference type="EMBL" id="SJL17487.1"/>
    </source>
</evidence>
<evidence type="ECO:0000313" key="2">
    <source>
        <dbReference type="Proteomes" id="UP000219338"/>
    </source>
</evidence>
<dbReference type="Proteomes" id="UP000219338">
    <property type="component" value="Unassembled WGS sequence"/>
</dbReference>
<gene>
    <name evidence="1" type="ORF">ARMOST_21039</name>
</gene>
<organism evidence="1 2">
    <name type="scientific">Armillaria ostoyae</name>
    <name type="common">Armillaria root rot fungus</name>
    <dbReference type="NCBI Taxonomy" id="47428"/>
    <lineage>
        <taxon>Eukaryota</taxon>
        <taxon>Fungi</taxon>
        <taxon>Dikarya</taxon>
        <taxon>Basidiomycota</taxon>
        <taxon>Agaricomycotina</taxon>
        <taxon>Agaricomycetes</taxon>
        <taxon>Agaricomycetidae</taxon>
        <taxon>Agaricales</taxon>
        <taxon>Marasmiineae</taxon>
        <taxon>Physalacriaceae</taxon>
        <taxon>Armillaria</taxon>
    </lineage>
</organism>
<sequence>MRVRLYAVVTILTDGDGLCMTVVSSKYSFDDTRHDILRAASVGLQATSLHDPRILQVPVYPIVNINVNPLTLDLHCARPQSFVKDEGQYDLSVKLTRRAGEA</sequence>